<dbReference type="GO" id="GO:0005524">
    <property type="term" value="F:ATP binding"/>
    <property type="evidence" value="ECO:0007669"/>
    <property type="project" value="UniProtKB-KW"/>
</dbReference>
<keyword evidence="3" id="KW-0547">Nucleotide-binding</keyword>
<dbReference type="AlphaFoldDB" id="X1VJR6"/>
<dbReference type="CDD" id="cd00075">
    <property type="entry name" value="HATPase"/>
    <property type="match status" value="1"/>
</dbReference>
<sequence>IQENENSVEIQITDKGLGIPEDMKEQIFESFFHTKKALQHSPKGVGIGLKIVKHIMDAHKGQINVQSQPGKGSTFSLIFPRS</sequence>
<dbReference type="InterPro" id="IPR036890">
    <property type="entry name" value="HATPase_C_sf"/>
</dbReference>
<dbReference type="Gene3D" id="3.30.565.10">
    <property type="entry name" value="Histidine kinase-like ATPase, C-terminal domain"/>
    <property type="match status" value="1"/>
</dbReference>
<accession>X1VJR6</accession>
<dbReference type="EMBL" id="BARW01030639">
    <property type="protein sequence ID" value="GAJ08125.1"/>
    <property type="molecule type" value="Genomic_DNA"/>
</dbReference>
<protein>
    <recommendedName>
        <fullName evidence="7">Histidine kinase domain-containing protein</fullName>
    </recommendedName>
</protein>
<name>X1VJR6_9ZZZZ</name>
<feature type="domain" description="Histidine kinase" evidence="7">
    <location>
        <begin position="1"/>
        <end position="82"/>
    </location>
</feature>
<keyword evidence="4" id="KW-0418">Kinase</keyword>
<comment type="caution">
    <text evidence="8">The sequence shown here is derived from an EMBL/GenBank/DDBJ whole genome shotgun (WGS) entry which is preliminary data.</text>
</comment>
<dbReference type="SUPFAM" id="SSF55874">
    <property type="entry name" value="ATPase domain of HSP90 chaperone/DNA topoisomerase II/histidine kinase"/>
    <property type="match status" value="1"/>
</dbReference>
<evidence type="ECO:0000256" key="1">
    <source>
        <dbReference type="ARBA" id="ARBA00022553"/>
    </source>
</evidence>
<keyword evidence="5" id="KW-0067">ATP-binding</keyword>
<evidence type="ECO:0000256" key="5">
    <source>
        <dbReference type="ARBA" id="ARBA00022840"/>
    </source>
</evidence>
<dbReference type="PANTHER" id="PTHR43065:SF10">
    <property type="entry name" value="PEROXIDE STRESS-ACTIVATED HISTIDINE KINASE MAK3"/>
    <property type="match status" value="1"/>
</dbReference>
<evidence type="ECO:0000313" key="8">
    <source>
        <dbReference type="EMBL" id="GAJ08125.1"/>
    </source>
</evidence>
<dbReference type="GO" id="GO:0000160">
    <property type="term" value="P:phosphorelay signal transduction system"/>
    <property type="evidence" value="ECO:0007669"/>
    <property type="project" value="UniProtKB-KW"/>
</dbReference>
<evidence type="ECO:0000256" key="3">
    <source>
        <dbReference type="ARBA" id="ARBA00022741"/>
    </source>
</evidence>
<dbReference type="InterPro" id="IPR005467">
    <property type="entry name" value="His_kinase_dom"/>
</dbReference>
<evidence type="ECO:0000259" key="7">
    <source>
        <dbReference type="PROSITE" id="PS50109"/>
    </source>
</evidence>
<evidence type="ECO:0000256" key="6">
    <source>
        <dbReference type="ARBA" id="ARBA00023012"/>
    </source>
</evidence>
<evidence type="ECO:0000256" key="2">
    <source>
        <dbReference type="ARBA" id="ARBA00022679"/>
    </source>
</evidence>
<gene>
    <name evidence="8" type="ORF">S12H4_48938</name>
</gene>
<dbReference type="PANTHER" id="PTHR43065">
    <property type="entry name" value="SENSOR HISTIDINE KINASE"/>
    <property type="match status" value="1"/>
</dbReference>
<dbReference type="GO" id="GO:0016301">
    <property type="term" value="F:kinase activity"/>
    <property type="evidence" value="ECO:0007669"/>
    <property type="project" value="UniProtKB-KW"/>
</dbReference>
<organism evidence="8">
    <name type="scientific">marine sediment metagenome</name>
    <dbReference type="NCBI Taxonomy" id="412755"/>
    <lineage>
        <taxon>unclassified sequences</taxon>
        <taxon>metagenomes</taxon>
        <taxon>ecological metagenomes</taxon>
    </lineage>
</organism>
<dbReference type="InterPro" id="IPR003594">
    <property type="entry name" value="HATPase_dom"/>
</dbReference>
<dbReference type="Pfam" id="PF02518">
    <property type="entry name" value="HATPase_c"/>
    <property type="match status" value="1"/>
</dbReference>
<dbReference type="InterPro" id="IPR004358">
    <property type="entry name" value="Sig_transdc_His_kin-like_C"/>
</dbReference>
<dbReference type="PROSITE" id="PS50109">
    <property type="entry name" value="HIS_KIN"/>
    <property type="match status" value="1"/>
</dbReference>
<keyword evidence="2" id="KW-0808">Transferase</keyword>
<dbReference type="SMART" id="SM00387">
    <property type="entry name" value="HATPase_c"/>
    <property type="match status" value="1"/>
</dbReference>
<proteinExistence type="predicted"/>
<evidence type="ECO:0000256" key="4">
    <source>
        <dbReference type="ARBA" id="ARBA00022777"/>
    </source>
</evidence>
<feature type="non-terminal residue" evidence="8">
    <location>
        <position position="1"/>
    </location>
</feature>
<keyword evidence="6" id="KW-0902">Two-component regulatory system</keyword>
<reference evidence="8" key="1">
    <citation type="journal article" date="2014" name="Front. Microbiol.">
        <title>High frequency of phylogenetically diverse reductive dehalogenase-homologous genes in deep subseafloor sedimentary metagenomes.</title>
        <authorList>
            <person name="Kawai M."/>
            <person name="Futagami T."/>
            <person name="Toyoda A."/>
            <person name="Takaki Y."/>
            <person name="Nishi S."/>
            <person name="Hori S."/>
            <person name="Arai W."/>
            <person name="Tsubouchi T."/>
            <person name="Morono Y."/>
            <person name="Uchiyama I."/>
            <person name="Ito T."/>
            <person name="Fujiyama A."/>
            <person name="Inagaki F."/>
            <person name="Takami H."/>
        </authorList>
    </citation>
    <scope>NUCLEOTIDE SEQUENCE</scope>
    <source>
        <strain evidence="8">Expedition CK06-06</strain>
    </source>
</reference>
<keyword evidence="1" id="KW-0597">Phosphoprotein</keyword>
<dbReference type="PRINTS" id="PR00344">
    <property type="entry name" value="BCTRLSENSOR"/>
</dbReference>